<protein>
    <recommendedName>
        <fullName evidence="3">F5/8 type C domain-containing protein</fullName>
    </recommendedName>
</protein>
<dbReference type="Proteomes" id="UP001470230">
    <property type="component" value="Unassembled WGS sequence"/>
</dbReference>
<evidence type="ECO:0000313" key="1">
    <source>
        <dbReference type="EMBL" id="KAK8842456.1"/>
    </source>
</evidence>
<dbReference type="SUPFAM" id="SSF49785">
    <property type="entry name" value="Galactose-binding domain-like"/>
    <property type="match status" value="1"/>
</dbReference>
<evidence type="ECO:0000313" key="2">
    <source>
        <dbReference type="Proteomes" id="UP001470230"/>
    </source>
</evidence>
<evidence type="ECO:0008006" key="3">
    <source>
        <dbReference type="Google" id="ProtNLM"/>
    </source>
</evidence>
<name>A0ABR2H8E2_9EUKA</name>
<organism evidence="1 2">
    <name type="scientific">Tritrichomonas musculus</name>
    <dbReference type="NCBI Taxonomy" id="1915356"/>
    <lineage>
        <taxon>Eukaryota</taxon>
        <taxon>Metamonada</taxon>
        <taxon>Parabasalia</taxon>
        <taxon>Tritrichomonadida</taxon>
        <taxon>Tritrichomonadidae</taxon>
        <taxon>Tritrichomonas</taxon>
    </lineage>
</organism>
<comment type="caution">
    <text evidence="1">The sequence shown here is derived from an EMBL/GenBank/DDBJ whole genome shotgun (WGS) entry which is preliminary data.</text>
</comment>
<keyword evidence="2" id="KW-1185">Reference proteome</keyword>
<dbReference type="InterPro" id="IPR008979">
    <property type="entry name" value="Galactose-bd-like_sf"/>
</dbReference>
<gene>
    <name evidence="1" type="ORF">M9Y10_026043</name>
</gene>
<proteinExistence type="predicted"/>
<dbReference type="Gene3D" id="2.60.120.260">
    <property type="entry name" value="Galactose-binding domain-like"/>
    <property type="match status" value="1"/>
</dbReference>
<dbReference type="EMBL" id="JAPFFF010000038">
    <property type="protein sequence ID" value="KAK8842456.1"/>
    <property type="molecule type" value="Genomic_DNA"/>
</dbReference>
<sequence>MTKKEIDFSLSTRNWKNICFDKYDKDFTFIVDGKRYQTPRFIADILSPKIRNLHYVDESIDEFRINTNNMNKSEDHFPDFLKLCTFDTQKLDSSRIHEYSTYFAELGNIGEYFHLEFSTIETLTKEKAISTLIQINSLFENRRENCDTTNEQVKEIISFISSHFYELNEEEIRFLGKDMIEMIISNEELKIKDEDSLLEMILKLYEEDQTYSDLIGQVIFSNLSAESVEKFVNTFSIYDITSEIWSSICNRLLRSKEVTEKVIIEGRYLKPMMSKTKCKEFNAETGHEFEGIMRYLTNETKGNIHDTGTIEITTNSIYNSTNAYHPKNLVDYQNNSHYYSKDEPGVFVCFDFKSRRIQLSSYSIKTQSGGPNACHLKNWVMEVSNDNKSWDEIDCRSDDSTLNGSNNIGIFKINRQSTGFYRYIRLRQTGVCWFNDYRIYFPFIEFFGKIEEPL</sequence>
<reference evidence="1 2" key="1">
    <citation type="submission" date="2024-04" db="EMBL/GenBank/DDBJ databases">
        <title>Tritrichomonas musculus Genome.</title>
        <authorList>
            <person name="Alves-Ferreira E."/>
            <person name="Grigg M."/>
            <person name="Lorenzi H."/>
            <person name="Galac M."/>
        </authorList>
    </citation>
    <scope>NUCLEOTIDE SEQUENCE [LARGE SCALE GENOMIC DNA]</scope>
    <source>
        <strain evidence="1 2">EAF2021</strain>
    </source>
</reference>
<accession>A0ABR2H8E2</accession>